<reference evidence="4 5" key="1">
    <citation type="journal article" date="2020" name="Microbiol. Resour. Announc.">
        <title>Draft Genome Sequence of a Cladosporium Species Isolated from the Mesophotic Ascidian Didemnum maculosum.</title>
        <authorList>
            <person name="Gioti A."/>
            <person name="Siaperas R."/>
            <person name="Nikolaivits E."/>
            <person name="Le Goff G."/>
            <person name="Ouazzani J."/>
            <person name="Kotoulas G."/>
            <person name="Topakas E."/>
        </authorList>
    </citation>
    <scope>NUCLEOTIDE SEQUENCE [LARGE SCALE GENOMIC DNA]</scope>
    <source>
        <strain evidence="4 5">TM138-S3</strain>
    </source>
</reference>
<gene>
    <name evidence="4" type="ORF">WHR41_07995</name>
</gene>
<feature type="compositionally biased region" description="Polar residues" evidence="2">
    <location>
        <begin position="496"/>
        <end position="528"/>
    </location>
</feature>
<feature type="compositionally biased region" description="Acidic residues" evidence="2">
    <location>
        <begin position="135"/>
        <end position="144"/>
    </location>
</feature>
<dbReference type="InterPro" id="IPR046757">
    <property type="entry name" value="YL1_N"/>
</dbReference>
<dbReference type="PANTHER" id="PTHR13275">
    <property type="entry name" value="YL-1 PROTEIN TRANSCRIPTION FACTOR-LIKE 1"/>
    <property type="match status" value="1"/>
</dbReference>
<dbReference type="Pfam" id="PF08265">
    <property type="entry name" value="YL1_C"/>
    <property type="match status" value="1"/>
</dbReference>
<evidence type="ECO:0000313" key="5">
    <source>
        <dbReference type="Proteomes" id="UP000803884"/>
    </source>
</evidence>
<feature type="region of interest" description="Disordered" evidence="2">
    <location>
        <begin position="281"/>
        <end position="622"/>
    </location>
</feature>
<feature type="region of interest" description="Disordered" evidence="2">
    <location>
        <begin position="705"/>
        <end position="730"/>
    </location>
</feature>
<evidence type="ECO:0000313" key="4">
    <source>
        <dbReference type="EMBL" id="KAL1583132.1"/>
    </source>
</evidence>
<organism evidence="4 5">
    <name type="scientific">Cladosporium halotolerans</name>
    <dbReference type="NCBI Taxonomy" id="1052096"/>
    <lineage>
        <taxon>Eukaryota</taxon>
        <taxon>Fungi</taxon>
        <taxon>Dikarya</taxon>
        <taxon>Ascomycota</taxon>
        <taxon>Pezizomycotina</taxon>
        <taxon>Dothideomycetes</taxon>
        <taxon>Dothideomycetidae</taxon>
        <taxon>Cladosporiales</taxon>
        <taxon>Cladosporiaceae</taxon>
        <taxon>Cladosporium</taxon>
    </lineage>
</organism>
<dbReference type="AlphaFoldDB" id="A0AB34KH61"/>
<feature type="region of interest" description="Disordered" evidence="2">
    <location>
        <begin position="1"/>
        <end position="32"/>
    </location>
</feature>
<dbReference type="SMART" id="SM00993">
    <property type="entry name" value="YL1_C"/>
    <property type="match status" value="1"/>
</dbReference>
<dbReference type="GO" id="GO:0005634">
    <property type="term" value="C:nucleus"/>
    <property type="evidence" value="ECO:0007669"/>
    <property type="project" value="TreeGrafter"/>
</dbReference>
<evidence type="ECO:0000259" key="3">
    <source>
        <dbReference type="SMART" id="SM00993"/>
    </source>
</evidence>
<feature type="compositionally biased region" description="Basic and acidic residues" evidence="2">
    <location>
        <begin position="719"/>
        <end position="730"/>
    </location>
</feature>
<evidence type="ECO:0000256" key="2">
    <source>
        <dbReference type="SAM" id="MobiDB-lite"/>
    </source>
</evidence>
<dbReference type="RefSeq" id="XP_069226239.1">
    <property type="nucleotide sequence ID" value="XM_069376599.1"/>
</dbReference>
<proteinExistence type="inferred from homology"/>
<dbReference type="Pfam" id="PF05764">
    <property type="entry name" value="YL1"/>
    <property type="match status" value="1"/>
</dbReference>
<feature type="region of interest" description="Disordered" evidence="2">
    <location>
        <begin position="44"/>
        <end position="172"/>
    </location>
</feature>
<feature type="compositionally biased region" description="Basic and acidic residues" evidence="2">
    <location>
        <begin position="98"/>
        <end position="119"/>
    </location>
</feature>
<keyword evidence="5" id="KW-1185">Reference proteome</keyword>
<accession>A0AB34KH61</accession>
<protein>
    <recommendedName>
        <fullName evidence="3">Vps72/YL1 C-terminal domain-containing protein</fullName>
    </recommendedName>
</protein>
<feature type="compositionally biased region" description="Acidic residues" evidence="2">
    <location>
        <begin position="45"/>
        <end position="97"/>
    </location>
</feature>
<comment type="similarity">
    <text evidence="1">Belongs to the VPS72/YL1 family.</text>
</comment>
<dbReference type="Proteomes" id="UP000803884">
    <property type="component" value="Unassembled WGS sequence"/>
</dbReference>
<dbReference type="GeneID" id="96009437"/>
<comment type="caution">
    <text evidence="4">The sequence shown here is derived from an EMBL/GenBank/DDBJ whole genome shotgun (WGS) entry which is preliminary data.</text>
</comment>
<feature type="compositionally biased region" description="Basic and acidic residues" evidence="2">
    <location>
        <begin position="296"/>
        <end position="377"/>
    </location>
</feature>
<feature type="domain" description="Vps72/YL1 C-terminal" evidence="3">
    <location>
        <begin position="644"/>
        <end position="673"/>
    </location>
</feature>
<dbReference type="PANTHER" id="PTHR13275:SF4">
    <property type="entry name" value="VACUOLAR PROTEIN SORTING-ASSOCIATED PROTEIN 72 HOMOLOG"/>
    <property type="match status" value="1"/>
</dbReference>
<sequence length="730" mass="80972">MSSSSNTSDSEDDNPDDLTTSGLVATRAKRRTAGNLYATLRANLDDEELQKELLAEDEAEDAEDYAVSDREDDDAAMESDESDEDAANAEGDEDEGEKELKRAERAEGRKQRKAMDARMRVPGLVPKKRVRVVEEGEGEGDAEEAERRKKKKKSERSNWLPEGVDAPTRQSRRELAVKNREVIHANLKESAQRSEKQKKLMKDAAKRVRMTDRLPLTQEQRFEKCKRIEKETAKELGRTEREEAERIRLREEALAAKRKRDIEGPVMRTWSGSGVFEDGKLKVKRLGSKTMQEYEVEAKKREEEAREEARRKEEEARKEAEKREEEAREEARKQAEEARRREEERLEEERKESERIEAARIEAEQAEAAKKENEKAAMDLIDWGGESSRPGTADERMEDAPTLGEPSETADQSADPEELPIEPSGEKPAEEPVEPSNTWLSGIHEYAAQAEDKPEPDQVPYTPSAPAINAANFHTEASGLSLATPAQQDFAGAPSIHQNTSIQPSQLSTPSGPSTPTVAQHAQMQPSQPGVLPGTMTFSATPQPPAAVATPQAPPPPPAPVLREQAQRTLLVLDSFPSLTYPQPPNKSRKSLLSSQFGPLDETPLSKTLIPNSHPPFTPEESRYLSRVLKRNKLDALPEPPQKPKCAVTGWAAKYTDPKTGLPYADLQTYKIVQRMVAGGSAWSGFLGAWVGPQTAVSLRMGRPARGVPEGFAPAGETVVKKEAEPEAAK</sequence>
<dbReference type="InterPro" id="IPR013272">
    <property type="entry name" value="Vps72/YL1_C"/>
</dbReference>
<dbReference type="EMBL" id="JAAQHG020000038">
    <property type="protein sequence ID" value="KAL1583132.1"/>
    <property type="molecule type" value="Genomic_DNA"/>
</dbReference>
<evidence type="ECO:0000256" key="1">
    <source>
        <dbReference type="ARBA" id="ARBA00006832"/>
    </source>
</evidence>
<name>A0AB34KH61_9PEZI</name>